<dbReference type="Proteomes" id="UP000479190">
    <property type="component" value="Unassembled WGS sequence"/>
</dbReference>
<protein>
    <submittedName>
        <fullName evidence="1">Uncharacterized protein</fullName>
    </submittedName>
</protein>
<sequence>MFISIIYNNKIHMLGVRALTRDCGQQRFGSPKACSYDIVYITVGTDRVCLCLRDHL</sequence>
<evidence type="ECO:0000313" key="1">
    <source>
        <dbReference type="EMBL" id="CAB0034248.1"/>
    </source>
</evidence>
<dbReference type="EMBL" id="CADCXV010000739">
    <property type="protein sequence ID" value="CAB0034248.1"/>
    <property type="molecule type" value="Genomic_DNA"/>
</dbReference>
<organism evidence="1 2">
    <name type="scientific">Trichogramma brassicae</name>
    <dbReference type="NCBI Taxonomy" id="86971"/>
    <lineage>
        <taxon>Eukaryota</taxon>
        <taxon>Metazoa</taxon>
        <taxon>Ecdysozoa</taxon>
        <taxon>Arthropoda</taxon>
        <taxon>Hexapoda</taxon>
        <taxon>Insecta</taxon>
        <taxon>Pterygota</taxon>
        <taxon>Neoptera</taxon>
        <taxon>Endopterygota</taxon>
        <taxon>Hymenoptera</taxon>
        <taxon>Apocrita</taxon>
        <taxon>Proctotrupomorpha</taxon>
        <taxon>Chalcidoidea</taxon>
        <taxon>Trichogrammatidae</taxon>
        <taxon>Trichogramma</taxon>
    </lineage>
</organism>
<accession>A0A6H5IAY6</accession>
<reference evidence="1 2" key="1">
    <citation type="submission" date="2020-02" db="EMBL/GenBank/DDBJ databases">
        <authorList>
            <person name="Ferguson B K."/>
        </authorList>
    </citation>
    <scope>NUCLEOTIDE SEQUENCE [LARGE SCALE GENOMIC DNA]</scope>
</reference>
<dbReference type="AlphaFoldDB" id="A0A6H5IAY6"/>
<keyword evidence="2" id="KW-1185">Reference proteome</keyword>
<name>A0A6H5IAY6_9HYME</name>
<proteinExistence type="predicted"/>
<gene>
    <name evidence="1" type="ORF">TBRA_LOCUS6146</name>
</gene>
<evidence type="ECO:0000313" key="2">
    <source>
        <dbReference type="Proteomes" id="UP000479190"/>
    </source>
</evidence>